<evidence type="ECO:0000256" key="3">
    <source>
        <dbReference type="ARBA" id="ARBA00022692"/>
    </source>
</evidence>
<accession>A0AAJ2YXK1</accession>
<feature type="transmembrane region" description="Helical" evidence="6">
    <location>
        <begin position="157"/>
        <end position="174"/>
    </location>
</feature>
<feature type="transmembrane region" description="Helical" evidence="6">
    <location>
        <begin position="40"/>
        <end position="56"/>
    </location>
</feature>
<dbReference type="InterPro" id="IPR037185">
    <property type="entry name" value="EmrE-like"/>
</dbReference>
<comment type="subcellular location">
    <subcellularLocation>
        <location evidence="1">Endomembrane system</location>
        <topology evidence="1">Multi-pass membrane protein</topology>
    </subcellularLocation>
</comment>
<feature type="domain" description="EamA" evidence="7">
    <location>
        <begin position="5"/>
        <end position="143"/>
    </location>
</feature>
<dbReference type="Proteomes" id="UP000719917">
    <property type="component" value="Unassembled WGS sequence"/>
</dbReference>
<sequence>MSKQWYVGMAAGGALFWGINGILSNMLFDRIAISPDWLTTARLLISGVALLLYSLIRRQNVFTIWRQPKNAVLLVSFGLVGVYFAQSNFVRTLYYGNAAVATVLQYMAPALIVIFLALFRHRWPQRQELIAVILSLVGIVLLVTNGNLAQLQISEKTLFFGILSALGLVAYTLIPGSLLAENDAIVVVGWGMFMGGLAANFVAPLYHPAYHFDAIDLILLFFIVVFGSIVAFVWYIASLRKVAPETVGMLGMLEPLSATVLSAIVLGVSFHALQVVGIVMTLGAILIMNVVKK</sequence>
<dbReference type="InterPro" id="IPR050638">
    <property type="entry name" value="AA-Vitamin_Transporters"/>
</dbReference>
<reference evidence="8" key="1">
    <citation type="submission" date="2020-01" db="EMBL/GenBank/DDBJ databases">
        <title>First Reported Case and Whole Genome of Weissella confusa in an Equid.</title>
        <authorList>
            <person name="Little S.V."/>
            <person name="Lawhon S.D."/>
        </authorList>
    </citation>
    <scope>NUCLEOTIDE SEQUENCE</scope>
    <source>
        <strain evidence="8">718955</strain>
    </source>
</reference>
<dbReference type="EMBL" id="JAAAMQ010000001">
    <property type="protein sequence ID" value="NBA10793.1"/>
    <property type="molecule type" value="Genomic_DNA"/>
</dbReference>
<gene>
    <name evidence="8" type="ORF">GTU77_00955</name>
</gene>
<name>A0AAJ2YXK1_WEICO</name>
<dbReference type="PANTHER" id="PTHR32322">
    <property type="entry name" value="INNER MEMBRANE TRANSPORTER"/>
    <property type="match status" value="1"/>
</dbReference>
<evidence type="ECO:0000256" key="4">
    <source>
        <dbReference type="ARBA" id="ARBA00022989"/>
    </source>
</evidence>
<dbReference type="AlphaFoldDB" id="A0AAJ2YXK1"/>
<keyword evidence="5 6" id="KW-0472">Membrane</keyword>
<feature type="transmembrane region" description="Helical" evidence="6">
    <location>
        <begin position="131"/>
        <end position="151"/>
    </location>
</feature>
<feature type="transmembrane region" description="Helical" evidence="6">
    <location>
        <begin position="186"/>
        <end position="206"/>
    </location>
</feature>
<feature type="transmembrane region" description="Helical" evidence="6">
    <location>
        <begin position="68"/>
        <end position="86"/>
    </location>
</feature>
<evidence type="ECO:0000259" key="7">
    <source>
        <dbReference type="Pfam" id="PF00892"/>
    </source>
</evidence>
<dbReference type="InterPro" id="IPR000620">
    <property type="entry name" value="EamA_dom"/>
</dbReference>
<organism evidence="8 9">
    <name type="scientific">Weissella confusa</name>
    <name type="common">Lactobacillus confusus</name>
    <dbReference type="NCBI Taxonomy" id="1583"/>
    <lineage>
        <taxon>Bacteria</taxon>
        <taxon>Bacillati</taxon>
        <taxon>Bacillota</taxon>
        <taxon>Bacilli</taxon>
        <taxon>Lactobacillales</taxon>
        <taxon>Lactobacillaceae</taxon>
        <taxon>Weissella</taxon>
    </lineage>
</organism>
<keyword evidence="4 6" id="KW-1133">Transmembrane helix</keyword>
<feature type="transmembrane region" description="Helical" evidence="6">
    <location>
        <begin position="249"/>
        <end position="266"/>
    </location>
</feature>
<proteinExistence type="inferred from homology"/>
<feature type="transmembrane region" description="Helical" evidence="6">
    <location>
        <begin position="98"/>
        <end position="119"/>
    </location>
</feature>
<comment type="similarity">
    <text evidence="2">Belongs to the EamA transporter family.</text>
</comment>
<dbReference type="PANTHER" id="PTHR32322:SF2">
    <property type="entry name" value="EAMA DOMAIN-CONTAINING PROTEIN"/>
    <property type="match status" value="1"/>
</dbReference>
<dbReference type="Pfam" id="PF00892">
    <property type="entry name" value="EamA"/>
    <property type="match status" value="2"/>
</dbReference>
<comment type="caution">
    <text evidence="8">The sequence shown here is derived from an EMBL/GenBank/DDBJ whole genome shotgun (WGS) entry which is preliminary data.</text>
</comment>
<feature type="transmembrane region" description="Helical" evidence="6">
    <location>
        <begin position="272"/>
        <end position="291"/>
    </location>
</feature>
<feature type="transmembrane region" description="Helical" evidence="6">
    <location>
        <begin position="218"/>
        <end position="237"/>
    </location>
</feature>
<feature type="domain" description="EamA" evidence="7">
    <location>
        <begin position="157"/>
        <end position="289"/>
    </location>
</feature>
<feature type="transmembrane region" description="Helical" evidence="6">
    <location>
        <begin position="7"/>
        <end position="28"/>
    </location>
</feature>
<evidence type="ECO:0000256" key="2">
    <source>
        <dbReference type="ARBA" id="ARBA00007362"/>
    </source>
</evidence>
<evidence type="ECO:0000256" key="1">
    <source>
        <dbReference type="ARBA" id="ARBA00004127"/>
    </source>
</evidence>
<evidence type="ECO:0000256" key="6">
    <source>
        <dbReference type="SAM" id="Phobius"/>
    </source>
</evidence>
<dbReference type="GO" id="GO:0016020">
    <property type="term" value="C:membrane"/>
    <property type="evidence" value="ECO:0007669"/>
    <property type="project" value="UniProtKB-SubCell"/>
</dbReference>
<evidence type="ECO:0000313" key="9">
    <source>
        <dbReference type="Proteomes" id="UP000719917"/>
    </source>
</evidence>
<dbReference type="SUPFAM" id="SSF103481">
    <property type="entry name" value="Multidrug resistance efflux transporter EmrE"/>
    <property type="match status" value="2"/>
</dbReference>
<evidence type="ECO:0000313" key="8">
    <source>
        <dbReference type="EMBL" id="NBA10793.1"/>
    </source>
</evidence>
<protein>
    <submittedName>
        <fullName evidence="8">EamA family transporter</fullName>
    </submittedName>
</protein>
<evidence type="ECO:0000256" key="5">
    <source>
        <dbReference type="ARBA" id="ARBA00023136"/>
    </source>
</evidence>
<dbReference type="RefSeq" id="WP_135796991.1">
    <property type="nucleotide sequence ID" value="NZ_CP027565.1"/>
</dbReference>
<keyword evidence="3 6" id="KW-0812">Transmembrane</keyword>